<keyword evidence="5" id="KW-0175">Coiled coil</keyword>
<evidence type="ECO:0000313" key="10">
    <source>
        <dbReference type="Proteomes" id="UP000267469"/>
    </source>
</evidence>
<evidence type="ECO:0000259" key="7">
    <source>
        <dbReference type="PROSITE" id="PS50109"/>
    </source>
</evidence>
<dbReference type="Gene3D" id="1.10.287.130">
    <property type="match status" value="1"/>
</dbReference>
<feature type="domain" description="Histidine kinase" evidence="7">
    <location>
        <begin position="370"/>
        <end position="591"/>
    </location>
</feature>
<evidence type="ECO:0000256" key="3">
    <source>
        <dbReference type="ARBA" id="ARBA00022553"/>
    </source>
</evidence>
<feature type="transmembrane region" description="Helical" evidence="6">
    <location>
        <begin position="310"/>
        <end position="330"/>
    </location>
</feature>
<proteinExistence type="predicted"/>
<dbReference type="InterPro" id="IPR036890">
    <property type="entry name" value="HATPase_C_sf"/>
</dbReference>
<protein>
    <recommendedName>
        <fullName evidence="2">histidine kinase</fullName>
        <ecNumber evidence="2">2.7.13.3</ecNumber>
    </recommendedName>
</protein>
<evidence type="ECO:0000256" key="2">
    <source>
        <dbReference type="ARBA" id="ARBA00012438"/>
    </source>
</evidence>
<dbReference type="CDD" id="cd00082">
    <property type="entry name" value="HisKA"/>
    <property type="match status" value="1"/>
</dbReference>
<dbReference type="PROSITE" id="PS50110">
    <property type="entry name" value="RESPONSE_REGULATORY"/>
    <property type="match status" value="1"/>
</dbReference>
<sequence length="742" mass="84130">MKGLSCYFLVFLFLLPGFIFGHYNTTAGDSIENTIQKVYDHKNKFDFAHAVKELRHAVNMADTIKRKRSYYLFECYTLFIQLYLDFDRNNDLQVYEFLSESHLRPNPEATKEARLLELKALIAARKGNYPDATSLISEAKAALANRKGEDALGHVFYYEAQVLLEQGQYDKAADILHRIFPVQDAFEQEYLNTGILLDLASAYLKLNEPEKAMSCVQKASQLLHHADFPELNLRKNLLLADLLLVQGKKQEATEYSRLAEVLKEEYFSTHAIEERNNIAYQNTSNFKDRVIEQYKTDARKQARQVNIAKMISIFSSVLVIVIFILTLSLYRNNKIKLKTNNLLLKKNRELQAAKEEAESALQVKARFLSTVSHELRTPLYAVTGLTHLLLEESPKESQKEYLNSLKFSGEYLLNFINDILQVNKSEANQLKVKKVPFNLEQMLVKVVRSLEHSAKENNNTIELNLDKNVPLKLIGDSLKLSQVFINLIGNALKFTENGKVAIRGKIVKRKKENITIHFEVQDNGMGIESETLPLIFDSFAQGSTQINRKYGGTGLGLTIVKNLLNLMGSDIKVDSTPGKGSTFTFDLTLDNADDTEVASPALPAVDDEWTEEEIVFENIHVLLVEDNKINQVVTKKMLAKKNITSEVANNGYEAIDMARNNTYDLILMDIHMPGISGIKATEEIRKFNKKVPVVALTAISLEDNMDALYNAGCNDIITKPFKPQIFYKKIKNNLDKNKGTAD</sequence>
<dbReference type="Gene3D" id="1.25.40.10">
    <property type="entry name" value="Tetratricopeptide repeat domain"/>
    <property type="match status" value="1"/>
</dbReference>
<dbReference type="InterPro" id="IPR011006">
    <property type="entry name" value="CheY-like_superfamily"/>
</dbReference>
<evidence type="ECO:0000259" key="8">
    <source>
        <dbReference type="PROSITE" id="PS50110"/>
    </source>
</evidence>
<dbReference type="SMART" id="SM00388">
    <property type="entry name" value="HisKA"/>
    <property type="match status" value="1"/>
</dbReference>
<dbReference type="CDD" id="cd16922">
    <property type="entry name" value="HATPase_EvgS-ArcB-TorS-like"/>
    <property type="match status" value="1"/>
</dbReference>
<comment type="catalytic activity">
    <reaction evidence="1">
        <text>ATP + protein L-histidine = ADP + protein N-phospho-L-histidine.</text>
        <dbReference type="EC" id="2.7.13.3"/>
    </reaction>
</comment>
<dbReference type="PANTHER" id="PTHR45339:SF3">
    <property type="entry name" value="HISTIDINE KINASE"/>
    <property type="match status" value="1"/>
</dbReference>
<dbReference type="InterPro" id="IPR036097">
    <property type="entry name" value="HisK_dim/P_sf"/>
</dbReference>
<reference evidence="9 10" key="1">
    <citation type="submission" date="2018-10" db="EMBL/GenBank/DDBJ databases">
        <title>Sinomicrobium pectinilyticum sp. nov., a pectinase-producing bacterium isolated from alkaline and saline soil, and emended description of the genus Sinomicrobium.</title>
        <authorList>
            <person name="Cheng B."/>
            <person name="Li C."/>
            <person name="Lai Q."/>
            <person name="Du M."/>
            <person name="Shao Z."/>
            <person name="Xu P."/>
            <person name="Yang C."/>
        </authorList>
    </citation>
    <scope>NUCLEOTIDE SEQUENCE [LARGE SCALE GENOMIC DNA]</scope>
    <source>
        <strain evidence="9 10">5DNS001</strain>
    </source>
</reference>
<dbReference type="Pfam" id="PF00512">
    <property type="entry name" value="HisKA"/>
    <property type="match status" value="1"/>
</dbReference>
<comment type="caution">
    <text evidence="9">The sequence shown here is derived from an EMBL/GenBank/DDBJ whole genome shotgun (WGS) entry which is preliminary data.</text>
</comment>
<keyword evidence="6" id="KW-1133">Transmembrane helix</keyword>
<dbReference type="SUPFAM" id="SSF47384">
    <property type="entry name" value="Homodimeric domain of signal transducing histidine kinase"/>
    <property type="match status" value="1"/>
</dbReference>
<dbReference type="SUPFAM" id="SSF55874">
    <property type="entry name" value="ATPase domain of HSP90 chaperone/DNA topoisomerase II/histidine kinase"/>
    <property type="match status" value="1"/>
</dbReference>
<name>A0A3N0D173_SINP1</name>
<dbReference type="EMBL" id="RJTM01000184">
    <property type="protein sequence ID" value="RNL69216.1"/>
    <property type="molecule type" value="Genomic_DNA"/>
</dbReference>
<dbReference type="EC" id="2.7.13.3" evidence="2"/>
<evidence type="ECO:0000256" key="1">
    <source>
        <dbReference type="ARBA" id="ARBA00000085"/>
    </source>
</evidence>
<dbReference type="InterPro" id="IPR005467">
    <property type="entry name" value="His_kinase_dom"/>
</dbReference>
<dbReference type="GO" id="GO:0000155">
    <property type="term" value="F:phosphorelay sensor kinase activity"/>
    <property type="evidence" value="ECO:0007669"/>
    <property type="project" value="InterPro"/>
</dbReference>
<dbReference type="PROSITE" id="PS50109">
    <property type="entry name" value="HIS_KIN"/>
    <property type="match status" value="1"/>
</dbReference>
<dbReference type="Pfam" id="PF02518">
    <property type="entry name" value="HATPase_c"/>
    <property type="match status" value="1"/>
</dbReference>
<gene>
    <name evidence="9" type="ORF">ED312_22535</name>
</gene>
<dbReference type="InterPro" id="IPR003594">
    <property type="entry name" value="HATPase_dom"/>
</dbReference>
<dbReference type="OrthoDB" id="1046984at2"/>
<keyword evidence="3 4" id="KW-0597">Phosphoprotein</keyword>
<evidence type="ECO:0000256" key="5">
    <source>
        <dbReference type="SAM" id="Coils"/>
    </source>
</evidence>
<evidence type="ECO:0000256" key="4">
    <source>
        <dbReference type="PROSITE-ProRule" id="PRU00169"/>
    </source>
</evidence>
<dbReference type="PRINTS" id="PR00344">
    <property type="entry name" value="BCTRLSENSOR"/>
</dbReference>
<dbReference type="InterPro" id="IPR004358">
    <property type="entry name" value="Sig_transdc_His_kin-like_C"/>
</dbReference>
<dbReference type="SUPFAM" id="SSF48452">
    <property type="entry name" value="TPR-like"/>
    <property type="match status" value="1"/>
</dbReference>
<dbReference type="SUPFAM" id="SSF52172">
    <property type="entry name" value="CheY-like"/>
    <property type="match status" value="1"/>
</dbReference>
<evidence type="ECO:0000313" key="9">
    <source>
        <dbReference type="EMBL" id="RNL69216.1"/>
    </source>
</evidence>
<dbReference type="InterPro" id="IPR003661">
    <property type="entry name" value="HisK_dim/P_dom"/>
</dbReference>
<dbReference type="Pfam" id="PF00072">
    <property type="entry name" value="Response_reg"/>
    <property type="match status" value="1"/>
</dbReference>
<dbReference type="FunFam" id="3.30.565.10:FF:000010">
    <property type="entry name" value="Sensor histidine kinase RcsC"/>
    <property type="match status" value="1"/>
</dbReference>
<dbReference type="SMART" id="SM00448">
    <property type="entry name" value="REC"/>
    <property type="match status" value="1"/>
</dbReference>
<dbReference type="RefSeq" id="WP_123218276.1">
    <property type="nucleotide sequence ID" value="NZ_RJTM01000184.1"/>
</dbReference>
<feature type="coiled-coil region" evidence="5">
    <location>
        <begin position="336"/>
        <end position="363"/>
    </location>
</feature>
<dbReference type="SMART" id="SM00387">
    <property type="entry name" value="HATPase_c"/>
    <property type="match status" value="1"/>
</dbReference>
<accession>A0A3N0D173</accession>
<dbReference type="Gene3D" id="3.30.565.10">
    <property type="entry name" value="Histidine kinase-like ATPase, C-terminal domain"/>
    <property type="match status" value="1"/>
</dbReference>
<feature type="domain" description="Response regulatory" evidence="8">
    <location>
        <begin position="620"/>
        <end position="734"/>
    </location>
</feature>
<dbReference type="Gene3D" id="3.40.50.2300">
    <property type="match status" value="1"/>
</dbReference>
<dbReference type="CDD" id="cd17546">
    <property type="entry name" value="REC_hyHK_CKI1_RcsC-like"/>
    <property type="match status" value="1"/>
</dbReference>
<keyword evidence="6" id="KW-0472">Membrane</keyword>
<dbReference type="AlphaFoldDB" id="A0A3N0D173"/>
<keyword evidence="10" id="KW-1185">Reference proteome</keyword>
<evidence type="ECO:0000256" key="6">
    <source>
        <dbReference type="SAM" id="Phobius"/>
    </source>
</evidence>
<dbReference type="InterPro" id="IPR001789">
    <property type="entry name" value="Sig_transdc_resp-reg_receiver"/>
</dbReference>
<dbReference type="InterPro" id="IPR011990">
    <property type="entry name" value="TPR-like_helical_dom_sf"/>
</dbReference>
<dbReference type="Proteomes" id="UP000267469">
    <property type="component" value="Unassembled WGS sequence"/>
</dbReference>
<dbReference type="PANTHER" id="PTHR45339">
    <property type="entry name" value="HYBRID SIGNAL TRANSDUCTION HISTIDINE KINASE J"/>
    <property type="match status" value="1"/>
</dbReference>
<feature type="modified residue" description="4-aspartylphosphate" evidence="4">
    <location>
        <position position="669"/>
    </location>
</feature>
<organism evidence="9 10">
    <name type="scientific">Sinomicrobium pectinilyticum</name>
    <dbReference type="NCBI Taxonomy" id="1084421"/>
    <lineage>
        <taxon>Bacteria</taxon>
        <taxon>Pseudomonadati</taxon>
        <taxon>Bacteroidota</taxon>
        <taxon>Flavobacteriia</taxon>
        <taxon>Flavobacteriales</taxon>
        <taxon>Flavobacteriaceae</taxon>
        <taxon>Sinomicrobium</taxon>
    </lineage>
</organism>
<keyword evidence="6" id="KW-0812">Transmembrane</keyword>